<feature type="compositionally biased region" description="Gly residues" evidence="1">
    <location>
        <begin position="187"/>
        <end position="238"/>
    </location>
</feature>
<evidence type="ECO:0000256" key="1">
    <source>
        <dbReference type="SAM" id="MobiDB-lite"/>
    </source>
</evidence>
<accession>A0A7E4UP16</accession>
<feature type="signal peptide" evidence="3">
    <location>
        <begin position="1"/>
        <end position="21"/>
    </location>
</feature>
<keyword evidence="4" id="KW-1185">Reference proteome</keyword>
<evidence type="ECO:0000256" key="2">
    <source>
        <dbReference type="SAM" id="Phobius"/>
    </source>
</evidence>
<evidence type="ECO:0000313" key="4">
    <source>
        <dbReference type="Proteomes" id="UP000492821"/>
    </source>
</evidence>
<dbReference type="WBParaSite" id="Pan_g10747.t1">
    <property type="protein sequence ID" value="Pan_g10747.t1"/>
    <property type="gene ID" value="Pan_g10747"/>
</dbReference>
<proteinExistence type="predicted"/>
<keyword evidence="2" id="KW-0812">Transmembrane</keyword>
<organism evidence="4 5">
    <name type="scientific">Panagrellus redivivus</name>
    <name type="common">Microworm</name>
    <dbReference type="NCBI Taxonomy" id="6233"/>
    <lineage>
        <taxon>Eukaryota</taxon>
        <taxon>Metazoa</taxon>
        <taxon>Ecdysozoa</taxon>
        <taxon>Nematoda</taxon>
        <taxon>Chromadorea</taxon>
        <taxon>Rhabditida</taxon>
        <taxon>Tylenchina</taxon>
        <taxon>Panagrolaimomorpha</taxon>
        <taxon>Panagrolaimoidea</taxon>
        <taxon>Panagrolaimidae</taxon>
        <taxon>Panagrellus</taxon>
    </lineage>
</organism>
<feature type="region of interest" description="Disordered" evidence="1">
    <location>
        <begin position="157"/>
        <end position="244"/>
    </location>
</feature>
<name>A0A7E4UP16_PANRE</name>
<sequence>MTDPIRPCAVVILLFLTNTIAEEIGQLLNSILERCEDKVDQVACVRKYAPSDLEQLGALPDQDELEEVYPLPGANTIGIFIMLVILALAVLIFNAAGFIYFFRWNRIPLSRKPTEDELDAVLDEDLPVMLINHEDRAAEFQFNARVPKDTQTIMQNEAPVSGQGDPPSSMPSELMSVANDKPAAGNGANGSGGGGGKGGGSRGGGGGGGGKGGPRGGGRRGGGGARGGGGGGGAGGGKKGGRRR</sequence>
<feature type="transmembrane region" description="Helical" evidence="2">
    <location>
        <begin position="77"/>
        <end position="102"/>
    </location>
</feature>
<keyword evidence="2" id="KW-1133">Transmembrane helix</keyword>
<keyword evidence="2" id="KW-0472">Membrane</keyword>
<feature type="chain" id="PRO_5028829005" evidence="3">
    <location>
        <begin position="22"/>
        <end position="244"/>
    </location>
</feature>
<evidence type="ECO:0000256" key="3">
    <source>
        <dbReference type="SAM" id="SignalP"/>
    </source>
</evidence>
<dbReference type="AlphaFoldDB" id="A0A7E4UP16"/>
<keyword evidence="3" id="KW-0732">Signal</keyword>
<protein>
    <submittedName>
        <fullName evidence="5">Col_cuticle_N domain-containing protein</fullName>
    </submittedName>
</protein>
<dbReference type="Proteomes" id="UP000492821">
    <property type="component" value="Unassembled WGS sequence"/>
</dbReference>
<evidence type="ECO:0000313" key="5">
    <source>
        <dbReference type="WBParaSite" id="Pan_g10747.t1"/>
    </source>
</evidence>
<reference evidence="4" key="1">
    <citation type="journal article" date="2013" name="Genetics">
        <title>The draft genome and transcriptome of Panagrellus redivivus are shaped by the harsh demands of a free-living lifestyle.</title>
        <authorList>
            <person name="Srinivasan J."/>
            <person name="Dillman A.R."/>
            <person name="Macchietto M.G."/>
            <person name="Heikkinen L."/>
            <person name="Lakso M."/>
            <person name="Fracchia K.M."/>
            <person name="Antoshechkin I."/>
            <person name="Mortazavi A."/>
            <person name="Wong G."/>
            <person name="Sternberg P.W."/>
        </authorList>
    </citation>
    <scope>NUCLEOTIDE SEQUENCE [LARGE SCALE GENOMIC DNA]</scope>
    <source>
        <strain evidence="4">MT8872</strain>
    </source>
</reference>
<reference evidence="5" key="2">
    <citation type="submission" date="2020-10" db="UniProtKB">
        <authorList>
            <consortium name="WormBaseParasite"/>
        </authorList>
    </citation>
    <scope>IDENTIFICATION</scope>
</reference>